<dbReference type="Pfam" id="PF00990">
    <property type="entry name" value="GGDEF"/>
    <property type="match status" value="1"/>
</dbReference>
<evidence type="ECO:0000259" key="11">
    <source>
        <dbReference type="PROSITE" id="PS50112"/>
    </source>
</evidence>
<dbReference type="InterPro" id="IPR050469">
    <property type="entry name" value="Diguanylate_Cyclase"/>
</dbReference>
<dbReference type="Gene3D" id="3.30.70.270">
    <property type="match status" value="1"/>
</dbReference>
<keyword evidence="3" id="KW-0597">Phosphoprotein</keyword>
<evidence type="ECO:0000313" key="14">
    <source>
        <dbReference type="Proteomes" id="UP001596015"/>
    </source>
</evidence>
<dbReference type="PANTHER" id="PTHR45138:SF9">
    <property type="entry name" value="DIGUANYLATE CYCLASE DGCM-RELATED"/>
    <property type="match status" value="1"/>
</dbReference>
<dbReference type="Proteomes" id="UP001596015">
    <property type="component" value="Unassembled WGS sequence"/>
</dbReference>
<comment type="subcellular location">
    <subcellularLocation>
        <location evidence="1">Membrane</location>
    </subcellularLocation>
</comment>
<dbReference type="InterPro" id="IPR029787">
    <property type="entry name" value="Nucleotide_cyclase"/>
</dbReference>
<dbReference type="CDD" id="cd00130">
    <property type="entry name" value="PAS"/>
    <property type="match status" value="1"/>
</dbReference>
<keyword evidence="7" id="KW-0067">ATP-binding</keyword>
<dbReference type="Pfam" id="PF21623">
    <property type="entry name" value="HK_sensor_dom_bact"/>
    <property type="match status" value="1"/>
</dbReference>
<keyword evidence="8" id="KW-0902">Two-component regulatory system</keyword>
<feature type="domain" description="PAS" evidence="11">
    <location>
        <begin position="371"/>
        <end position="442"/>
    </location>
</feature>
<dbReference type="InterPro" id="IPR000160">
    <property type="entry name" value="GGDEF_dom"/>
</dbReference>
<evidence type="ECO:0000256" key="1">
    <source>
        <dbReference type="ARBA" id="ARBA00004370"/>
    </source>
</evidence>
<dbReference type="EMBL" id="JBHSEO010000020">
    <property type="protein sequence ID" value="MFC4415855.1"/>
    <property type="molecule type" value="Genomic_DNA"/>
</dbReference>
<dbReference type="SUPFAM" id="SSF103190">
    <property type="entry name" value="Sensory domain-like"/>
    <property type="match status" value="2"/>
</dbReference>
<dbReference type="Pfam" id="PF00989">
    <property type="entry name" value="PAS"/>
    <property type="match status" value="1"/>
</dbReference>
<evidence type="ECO:0000256" key="8">
    <source>
        <dbReference type="ARBA" id="ARBA00023012"/>
    </source>
</evidence>
<feature type="domain" description="GGDEF" evidence="12">
    <location>
        <begin position="528"/>
        <end position="666"/>
    </location>
</feature>
<dbReference type="InterPro" id="IPR013767">
    <property type="entry name" value="PAS_fold"/>
</dbReference>
<comment type="catalytic activity">
    <reaction evidence="9">
        <text>2 GTP = 3',3'-c-di-GMP + 2 diphosphate</text>
        <dbReference type="Rhea" id="RHEA:24898"/>
        <dbReference type="ChEBI" id="CHEBI:33019"/>
        <dbReference type="ChEBI" id="CHEBI:37565"/>
        <dbReference type="ChEBI" id="CHEBI:58805"/>
        <dbReference type="EC" id="2.7.7.65"/>
    </reaction>
</comment>
<dbReference type="RefSeq" id="WP_246940877.1">
    <property type="nucleotide sequence ID" value="NZ_JAKGAK010000005.1"/>
</dbReference>
<dbReference type="SUPFAM" id="SSF55073">
    <property type="entry name" value="Nucleotide cyclase"/>
    <property type="match status" value="1"/>
</dbReference>
<dbReference type="SUPFAM" id="SSF55785">
    <property type="entry name" value="PYP-like sensor domain (PAS domain)"/>
    <property type="match status" value="1"/>
</dbReference>
<keyword evidence="5" id="KW-0547">Nucleotide-binding</keyword>
<dbReference type="PROSITE" id="PS50112">
    <property type="entry name" value="PAS"/>
    <property type="match status" value="1"/>
</dbReference>
<dbReference type="SMART" id="SM00267">
    <property type="entry name" value="GGDEF"/>
    <property type="match status" value="1"/>
</dbReference>
<keyword evidence="10" id="KW-0812">Transmembrane</keyword>
<dbReference type="NCBIfam" id="TIGR00229">
    <property type="entry name" value="sensory_box"/>
    <property type="match status" value="1"/>
</dbReference>
<protein>
    <recommendedName>
        <fullName evidence="2">diguanylate cyclase</fullName>
        <ecNumber evidence="2">2.7.7.65</ecNumber>
    </recommendedName>
</protein>
<evidence type="ECO:0000256" key="3">
    <source>
        <dbReference type="ARBA" id="ARBA00022553"/>
    </source>
</evidence>
<evidence type="ECO:0000256" key="4">
    <source>
        <dbReference type="ARBA" id="ARBA00022679"/>
    </source>
</evidence>
<dbReference type="InterPro" id="IPR048760">
    <property type="entry name" value="VP0354-like_sensor_dom"/>
</dbReference>
<dbReference type="EC" id="2.7.7.65" evidence="2"/>
<comment type="caution">
    <text evidence="13">The sequence shown here is derived from an EMBL/GenBank/DDBJ whole genome shotgun (WGS) entry which is preliminary data.</text>
</comment>
<dbReference type="InterPro" id="IPR029151">
    <property type="entry name" value="Sensor-like_sf"/>
</dbReference>
<evidence type="ECO:0000313" key="13">
    <source>
        <dbReference type="EMBL" id="MFC4415855.1"/>
    </source>
</evidence>
<evidence type="ECO:0000256" key="5">
    <source>
        <dbReference type="ARBA" id="ARBA00022741"/>
    </source>
</evidence>
<evidence type="ECO:0000256" key="6">
    <source>
        <dbReference type="ARBA" id="ARBA00022777"/>
    </source>
</evidence>
<dbReference type="CDD" id="cd01949">
    <property type="entry name" value="GGDEF"/>
    <property type="match status" value="1"/>
</dbReference>
<evidence type="ECO:0000256" key="2">
    <source>
        <dbReference type="ARBA" id="ARBA00012528"/>
    </source>
</evidence>
<sequence>MMRLKTLGARLVIATIVPLLLVTAMLYPIFRTHLEARLDSSRHGATTLLNAEYDALLHDMNESFNQVLAVAELPILRRHLRNVREGVALKDREDTLEQLAAMLETLVTHFGRYTRLVLIDTTGEELLEAGSRLLPYPTGTRYAQTGVFRGTKRLPPRGLYISAPRLGESRREGKTVTTAVIDIATPVFGQNGQRLGMLLFTLDWHYLTASLPHAIDSGEGVRAVMVDDQGKWLLPNTEEGLRFGDSLADRYPKVWHDLSSQLQGEILLDDDLLLFRTQDIRTAAESNKAGTIVTPPASQPWQLGIVVPRPSLAGLLAESPWQIAVLGLIYLLSVIVGVLWVLSLHRQRYLRRQAMEFSREAQHLSRESQQYAGEVQDLYENAPCGYHSLDSDGRIVKINRTELEWLGYRVDEVIDKWHYRDFVTPDTRAAFDDAFRGVLSAGQEGGAECVLMCRDGTRLPVVIQATAQVIEGCFQYSRATVFDLSERKQLEARLAEQAMVDPLTGLWNRRYLKGQAAKEMARACRRGTSLSLIVIDLDHFKRINDTHGHDVGDLVLQSFADTARTQLREGDILCRMGGEEFIVLLPDTAPEQAMQVAERLRLAVSATPVEIETDVVATVRLAYTASLGVARVAPDEASLEPAIKRADEGLYAAKNAGRNCVHWYAG</sequence>
<dbReference type="InterPro" id="IPR043128">
    <property type="entry name" value="Rev_trsase/Diguanyl_cyclase"/>
</dbReference>
<keyword evidence="13" id="KW-0548">Nucleotidyltransferase</keyword>
<evidence type="ECO:0000259" key="12">
    <source>
        <dbReference type="PROSITE" id="PS50887"/>
    </source>
</evidence>
<keyword evidence="10" id="KW-0472">Membrane</keyword>
<keyword evidence="10" id="KW-1133">Transmembrane helix</keyword>
<evidence type="ECO:0000256" key="7">
    <source>
        <dbReference type="ARBA" id="ARBA00022840"/>
    </source>
</evidence>
<evidence type="ECO:0000256" key="9">
    <source>
        <dbReference type="ARBA" id="ARBA00034247"/>
    </source>
</evidence>
<dbReference type="InterPro" id="IPR035965">
    <property type="entry name" value="PAS-like_dom_sf"/>
</dbReference>
<proteinExistence type="predicted"/>
<keyword evidence="6" id="KW-0418">Kinase</keyword>
<dbReference type="Gene3D" id="3.30.450.20">
    <property type="entry name" value="PAS domain"/>
    <property type="match status" value="2"/>
</dbReference>
<evidence type="ECO:0000256" key="10">
    <source>
        <dbReference type="SAM" id="Phobius"/>
    </source>
</evidence>
<dbReference type="PANTHER" id="PTHR45138">
    <property type="entry name" value="REGULATORY COMPONENTS OF SENSORY TRANSDUCTION SYSTEM"/>
    <property type="match status" value="1"/>
</dbReference>
<accession>A0ABV8XCH5</accession>
<dbReference type="NCBIfam" id="TIGR00254">
    <property type="entry name" value="GGDEF"/>
    <property type="match status" value="1"/>
</dbReference>
<reference evidence="14" key="1">
    <citation type="journal article" date="2019" name="Int. J. Syst. Evol. Microbiol.">
        <title>The Global Catalogue of Microorganisms (GCM) 10K type strain sequencing project: providing services to taxonomists for standard genome sequencing and annotation.</title>
        <authorList>
            <consortium name="The Broad Institute Genomics Platform"/>
            <consortium name="The Broad Institute Genome Sequencing Center for Infectious Disease"/>
            <person name="Wu L."/>
            <person name="Ma J."/>
        </authorList>
    </citation>
    <scope>NUCLEOTIDE SEQUENCE [LARGE SCALE GENOMIC DNA]</scope>
    <source>
        <strain evidence="14">CCUG 49679</strain>
    </source>
</reference>
<gene>
    <name evidence="13" type="ORF">ACFO0E_05440</name>
</gene>
<organism evidence="13 14">
    <name type="scientific">Chromohalobacter beijerinckii</name>
    <dbReference type="NCBI Taxonomy" id="86179"/>
    <lineage>
        <taxon>Bacteria</taxon>
        <taxon>Pseudomonadati</taxon>
        <taxon>Pseudomonadota</taxon>
        <taxon>Gammaproteobacteria</taxon>
        <taxon>Oceanospirillales</taxon>
        <taxon>Halomonadaceae</taxon>
        <taxon>Chromohalobacter</taxon>
    </lineage>
</organism>
<dbReference type="GO" id="GO:0052621">
    <property type="term" value="F:diguanylate cyclase activity"/>
    <property type="evidence" value="ECO:0007669"/>
    <property type="project" value="UniProtKB-EC"/>
</dbReference>
<name>A0ABV8XCH5_9GAMM</name>
<dbReference type="PROSITE" id="PS50887">
    <property type="entry name" value="GGDEF"/>
    <property type="match status" value="1"/>
</dbReference>
<dbReference type="SMART" id="SM00091">
    <property type="entry name" value="PAS"/>
    <property type="match status" value="1"/>
</dbReference>
<feature type="transmembrane region" description="Helical" evidence="10">
    <location>
        <begin position="321"/>
        <end position="342"/>
    </location>
</feature>
<keyword evidence="14" id="KW-1185">Reference proteome</keyword>
<keyword evidence="4 13" id="KW-0808">Transferase</keyword>
<dbReference type="InterPro" id="IPR000014">
    <property type="entry name" value="PAS"/>
</dbReference>